<reference evidence="1" key="1">
    <citation type="submission" date="2014-12" db="EMBL/GenBank/DDBJ databases">
        <title>Insight into the proteome of Arion vulgaris.</title>
        <authorList>
            <person name="Aradska J."/>
            <person name="Bulat T."/>
            <person name="Smidak R."/>
            <person name="Sarate P."/>
            <person name="Gangsoo J."/>
            <person name="Sialana F."/>
            <person name="Bilban M."/>
            <person name="Lubec G."/>
        </authorList>
    </citation>
    <scope>NUCLEOTIDE SEQUENCE</scope>
    <source>
        <tissue evidence="1">Skin</tissue>
    </source>
</reference>
<evidence type="ECO:0000313" key="1">
    <source>
        <dbReference type="EMBL" id="CEK83242.1"/>
    </source>
</evidence>
<dbReference type="AlphaFoldDB" id="A0A0B7ARM8"/>
<protein>
    <submittedName>
        <fullName evidence="1">Uncharacterized protein</fullName>
    </submittedName>
</protein>
<gene>
    <name evidence="1" type="primary">ORF136023</name>
</gene>
<name>A0A0B7ARM8_9EUPU</name>
<dbReference type="EMBL" id="HACG01036377">
    <property type="protein sequence ID" value="CEK83242.1"/>
    <property type="molecule type" value="Transcribed_RNA"/>
</dbReference>
<accession>A0A0B7ARM8</accession>
<proteinExistence type="predicted"/>
<sequence>MERTKYPWHERQAPNLYATETPVCTCTLVHVLQQYHEFFTHCQSEEHVAKLGNMSLNPEDIISLLQGKEHQVRCMVDTCTSVF</sequence>
<organism evidence="1">
    <name type="scientific">Arion vulgaris</name>
    <dbReference type="NCBI Taxonomy" id="1028688"/>
    <lineage>
        <taxon>Eukaryota</taxon>
        <taxon>Metazoa</taxon>
        <taxon>Spiralia</taxon>
        <taxon>Lophotrochozoa</taxon>
        <taxon>Mollusca</taxon>
        <taxon>Gastropoda</taxon>
        <taxon>Heterobranchia</taxon>
        <taxon>Euthyneura</taxon>
        <taxon>Panpulmonata</taxon>
        <taxon>Eupulmonata</taxon>
        <taxon>Stylommatophora</taxon>
        <taxon>Helicina</taxon>
        <taxon>Arionoidea</taxon>
        <taxon>Arionidae</taxon>
        <taxon>Arion</taxon>
    </lineage>
</organism>